<dbReference type="InterPro" id="IPR016181">
    <property type="entry name" value="Acyl_CoA_acyltransferase"/>
</dbReference>
<gene>
    <name evidence="4" type="ORF">KAJ83_02810</name>
</gene>
<name>A0A8J7S5F8_9PROT</name>
<keyword evidence="1" id="KW-0808">Transferase</keyword>
<dbReference type="SUPFAM" id="SSF55729">
    <property type="entry name" value="Acyl-CoA N-acyltransferases (Nat)"/>
    <property type="match status" value="1"/>
</dbReference>
<dbReference type="InterPro" id="IPR051016">
    <property type="entry name" value="Diverse_Substrate_AcTransf"/>
</dbReference>
<dbReference type="Gene3D" id="3.40.630.30">
    <property type="match status" value="1"/>
</dbReference>
<dbReference type="GO" id="GO:0008080">
    <property type="term" value="F:N-acetyltransferase activity"/>
    <property type="evidence" value="ECO:0007669"/>
    <property type="project" value="TreeGrafter"/>
</dbReference>
<dbReference type="Pfam" id="PF00583">
    <property type="entry name" value="Acetyltransf_1"/>
    <property type="match status" value="1"/>
</dbReference>
<protein>
    <submittedName>
        <fullName evidence="4">GNAT family N-acetyltransferase</fullName>
    </submittedName>
</protein>
<dbReference type="Proteomes" id="UP000672602">
    <property type="component" value="Unassembled WGS sequence"/>
</dbReference>
<dbReference type="CDD" id="cd04301">
    <property type="entry name" value="NAT_SF"/>
    <property type="match status" value="1"/>
</dbReference>
<organism evidence="4 5">
    <name type="scientific">Marivibrio halodurans</name>
    <dbReference type="NCBI Taxonomy" id="2039722"/>
    <lineage>
        <taxon>Bacteria</taxon>
        <taxon>Pseudomonadati</taxon>
        <taxon>Pseudomonadota</taxon>
        <taxon>Alphaproteobacteria</taxon>
        <taxon>Rhodospirillales</taxon>
        <taxon>Rhodospirillaceae</taxon>
        <taxon>Marivibrio</taxon>
    </lineage>
</organism>
<dbReference type="AlphaFoldDB" id="A0A8J7S5F8"/>
<dbReference type="PANTHER" id="PTHR10545">
    <property type="entry name" value="DIAMINE N-ACETYLTRANSFERASE"/>
    <property type="match status" value="1"/>
</dbReference>
<comment type="caution">
    <text evidence="4">The sequence shown here is derived from an EMBL/GenBank/DDBJ whole genome shotgun (WGS) entry which is preliminary data.</text>
</comment>
<evidence type="ECO:0000256" key="1">
    <source>
        <dbReference type="ARBA" id="ARBA00022679"/>
    </source>
</evidence>
<reference evidence="4" key="1">
    <citation type="submission" date="2021-04" db="EMBL/GenBank/DDBJ databases">
        <authorList>
            <person name="Zhang D.-C."/>
        </authorList>
    </citation>
    <scope>NUCLEOTIDE SEQUENCE</scope>
    <source>
        <strain evidence="4">CGMCC 1.15697</strain>
    </source>
</reference>
<keyword evidence="2" id="KW-0012">Acyltransferase</keyword>
<evidence type="ECO:0000256" key="2">
    <source>
        <dbReference type="ARBA" id="ARBA00023315"/>
    </source>
</evidence>
<dbReference type="InterPro" id="IPR000182">
    <property type="entry name" value="GNAT_dom"/>
</dbReference>
<feature type="domain" description="N-acetyltransferase" evidence="3">
    <location>
        <begin position="10"/>
        <end position="157"/>
    </location>
</feature>
<evidence type="ECO:0000259" key="3">
    <source>
        <dbReference type="PROSITE" id="PS51186"/>
    </source>
</evidence>
<evidence type="ECO:0000313" key="5">
    <source>
        <dbReference type="Proteomes" id="UP000672602"/>
    </source>
</evidence>
<dbReference type="PROSITE" id="PS51186">
    <property type="entry name" value="GNAT"/>
    <property type="match status" value="1"/>
</dbReference>
<evidence type="ECO:0000313" key="4">
    <source>
        <dbReference type="EMBL" id="MBP5855922.1"/>
    </source>
</evidence>
<proteinExistence type="predicted"/>
<dbReference type="RefSeq" id="WP_210680486.1">
    <property type="nucleotide sequence ID" value="NZ_JAGMWN010000001.1"/>
</dbReference>
<dbReference type="PANTHER" id="PTHR10545:SF42">
    <property type="entry name" value="ACETYLTRANSFERASE"/>
    <property type="match status" value="1"/>
</dbReference>
<dbReference type="EMBL" id="JAGMWN010000001">
    <property type="protein sequence ID" value="MBP5855922.1"/>
    <property type="molecule type" value="Genomic_DNA"/>
</dbReference>
<sequence length="157" mass="17825">MVPETPAPALSIEHATAADEPEWLTLWHGYLRFYRAHLPDGTTRATWRRILDETHPFRCFVARDRAGGAVLGFALHFPHPSSWCTVGEMYLEDLYVADDARGRGVGRALIEAVKESARAEKLDRVYWMTETDNATARALYDRLAGGADDYVRYRLKV</sequence>
<keyword evidence="5" id="KW-1185">Reference proteome</keyword>
<accession>A0A8J7S5F8</accession>